<dbReference type="Proteomes" id="UP000042997">
    <property type="component" value="Unassembled WGS sequence"/>
</dbReference>
<accession>A0A098BNH3</accession>
<evidence type="ECO:0000313" key="1">
    <source>
        <dbReference type="EMBL" id="CDZ90284.1"/>
    </source>
</evidence>
<sequence length="85" mass="9335">MLHDARAHTVVNRARSLAQLDTIPQTVWQRHRLADQADTAASLAGKINRTAATEPGIGPVDVRPLTAIQAVAHLRRHDGRFRKVA</sequence>
<name>A0A098BNH3_9NOCA</name>
<reference evidence="1 2" key="1">
    <citation type="journal article" date="2014" name="Genome Announc.">
        <title>Draft Genome Sequence of Propane- and Butane-Oxidizing Actinobacterium Rhodococcus ruber IEGM 231.</title>
        <authorList>
            <person name="Ivshina I.B."/>
            <person name="Kuyukina M.S."/>
            <person name="Krivoruchko A.V."/>
            <person name="Barbe V."/>
            <person name="Fischer C."/>
        </authorList>
    </citation>
    <scope>NUCLEOTIDE SEQUENCE [LARGE SCALE GENOMIC DNA]</scope>
</reference>
<evidence type="ECO:0000313" key="2">
    <source>
        <dbReference type="Proteomes" id="UP000042997"/>
    </source>
</evidence>
<protein>
    <submittedName>
        <fullName evidence="1">Uncharacterized protein</fullName>
    </submittedName>
</protein>
<gene>
    <name evidence="1" type="ORF">RHRU231_680053</name>
</gene>
<dbReference type="AlphaFoldDB" id="A0A098BNH3"/>
<dbReference type="OrthoDB" id="5146983at2"/>
<proteinExistence type="predicted"/>
<organism evidence="1 2">
    <name type="scientific">Rhodococcus ruber</name>
    <dbReference type="NCBI Taxonomy" id="1830"/>
    <lineage>
        <taxon>Bacteria</taxon>
        <taxon>Bacillati</taxon>
        <taxon>Actinomycetota</taxon>
        <taxon>Actinomycetes</taxon>
        <taxon>Mycobacteriales</taxon>
        <taxon>Nocardiaceae</taxon>
        <taxon>Rhodococcus</taxon>
    </lineage>
</organism>
<dbReference type="EMBL" id="CCSD01000081">
    <property type="protein sequence ID" value="CDZ90284.1"/>
    <property type="molecule type" value="Genomic_DNA"/>
</dbReference>
<dbReference type="RefSeq" id="WP_040273449.1">
    <property type="nucleotide sequence ID" value="NZ_CP038031.2"/>
</dbReference>